<evidence type="ECO:0000256" key="10">
    <source>
        <dbReference type="ARBA" id="ARBA00042775"/>
    </source>
</evidence>
<dbReference type="KEGG" id="tol:TOL_1848"/>
<keyword evidence="11" id="KW-0413">Isomerase</keyword>
<dbReference type="PANTHER" id="PTHR47529">
    <property type="entry name" value="PEPTIDYL-PROLYL CIS-TRANS ISOMERASE D"/>
    <property type="match status" value="1"/>
</dbReference>
<evidence type="ECO:0000256" key="11">
    <source>
        <dbReference type="PROSITE-ProRule" id="PRU00278"/>
    </source>
</evidence>
<dbReference type="Proteomes" id="UP000011866">
    <property type="component" value="Chromosome"/>
</dbReference>
<dbReference type="Pfam" id="PF13616">
    <property type="entry name" value="Rotamase_3"/>
    <property type="match status" value="1"/>
</dbReference>
<dbReference type="InterPro" id="IPR052029">
    <property type="entry name" value="PpiD_chaperone"/>
</dbReference>
<dbReference type="Gene3D" id="3.10.50.40">
    <property type="match status" value="1"/>
</dbReference>
<name>M5DRX1_9GAMM</name>
<dbReference type="SUPFAM" id="SSF54534">
    <property type="entry name" value="FKBP-like"/>
    <property type="match status" value="1"/>
</dbReference>
<dbReference type="InterPro" id="IPR046357">
    <property type="entry name" value="PPIase_dom_sf"/>
</dbReference>
<feature type="domain" description="PpiC" evidence="13">
    <location>
        <begin position="266"/>
        <end position="365"/>
    </location>
</feature>
<keyword evidence="15" id="KW-1185">Reference proteome</keyword>
<dbReference type="HOGENOM" id="CLU_023843_1_1_6"/>
<evidence type="ECO:0000256" key="8">
    <source>
        <dbReference type="ARBA" id="ARBA00038408"/>
    </source>
</evidence>
<comment type="similarity">
    <text evidence="8">Belongs to the PpiD chaperone family.</text>
</comment>
<keyword evidence="5 12" id="KW-1133">Transmembrane helix</keyword>
<proteinExistence type="inferred from homology"/>
<protein>
    <recommendedName>
        <fullName evidence="9">Periplasmic chaperone PpiD</fullName>
    </recommendedName>
    <alternativeName>
        <fullName evidence="10">Periplasmic folding chaperone</fullName>
    </alternativeName>
</protein>
<dbReference type="EMBL" id="HF680312">
    <property type="protein sequence ID" value="CCU72268.1"/>
    <property type="molecule type" value="Genomic_DNA"/>
</dbReference>
<dbReference type="PANTHER" id="PTHR47529:SF1">
    <property type="entry name" value="PERIPLASMIC CHAPERONE PPID"/>
    <property type="match status" value="1"/>
</dbReference>
<keyword evidence="2" id="KW-1003">Cell membrane</keyword>
<evidence type="ECO:0000256" key="1">
    <source>
        <dbReference type="ARBA" id="ARBA00004382"/>
    </source>
</evidence>
<dbReference type="GO" id="GO:0003755">
    <property type="term" value="F:peptidyl-prolyl cis-trans isomerase activity"/>
    <property type="evidence" value="ECO:0007669"/>
    <property type="project" value="UniProtKB-KW"/>
</dbReference>
<dbReference type="Gene3D" id="1.10.4030.10">
    <property type="entry name" value="Porin chaperone SurA, peptide-binding domain"/>
    <property type="match status" value="1"/>
</dbReference>
<keyword evidence="11" id="KW-0697">Rotamase</keyword>
<dbReference type="InterPro" id="IPR027304">
    <property type="entry name" value="Trigger_fact/SurA_dom_sf"/>
</dbReference>
<dbReference type="RefSeq" id="WP_015486994.1">
    <property type="nucleotide sequence ID" value="NC_020888.1"/>
</dbReference>
<dbReference type="InterPro" id="IPR000297">
    <property type="entry name" value="PPIase_PpiC"/>
</dbReference>
<dbReference type="STRING" id="187493.CN03_09065"/>
<gene>
    <name evidence="14" type="ORF">TOL_1848</name>
</gene>
<evidence type="ECO:0000256" key="6">
    <source>
        <dbReference type="ARBA" id="ARBA00023136"/>
    </source>
</evidence>
<dbReference type="Pfam" id="PF13624">
    <property type="entry name" value="SurA_N_3"/>
    <property type="match status" value="1"/>
</dbReference>
<evidence type="ECO:0000256" key="12">
    <source>
        <dbReference type="SAM" id="Phobius"/>
    </source>
</evidence>
<dbReference type="PROSITE" id="PS50198">
    <property type="entry name" value="PPIC_PPIASE_2"/>
    <property type="match status" value="1"/>
</dbReference>
<dbReference type="AlphaFoldDB" id="M5DRX1"/>
<evidence type="ECO:0000256" key="5">
    <source>
        <dbReference type="ARBA" id="ARBA00022989"/>
    </source>
</evidence>
<dbReference type="eggNOG" id="COG0760">
    <property type="taxonomic scope" value="Bacteria"/>
</dbReference>
<feature type="transmembrane region" description="Helical" evidence="12">
    <location>
        <begin position="12"/>
        <end position="30"/>
    </location>
</feature>
<dbReference type="GO" id="GO:0005886">
    <property type="term" value="C:plasma membrane"/>
    <property type="evidence" value="ECO:0007669"/>
    <property type="project" value="UniProtKB-SubCell"/>
</dbReference>
<keyword evidence="3" id="KW-0997">Cell inner membrane</keyword>
<accession>M5DRX1</accession>
<organism evidence="14 15">
    <name type="scientific">Thalassolituus oleivorans MIL-1</name>
    <dbReference type="NCBI Taxonomy" id="1298593"/>
    <lineage>
        <taxon>Bacteria</taxon>
        <taxon>Pseudomonadati</taxon>
        <taxon>Pseudomonadota</taxon>
        <taxon>Gammaproteobacteria</taxon>
        <taxon>Oceanospirillales</taxon>
        <taxon>Oceanospirillaceae</taxon>
        <taxon>Thalassolituus</taxon>
    </lineage>
</organism>
<evidence type="ECO:0000256" key="2">
    <source>
        <dbReference type="ARBA" id="ARBA00022475"/>
    </source>
</evidence>
<evidence type="ECO:0000256" key="4">
    <source>
        <dbReference type="ARBA" id="ARBA00022692"/>
    </source>
</evidence>
<keyword evidence="4 12" id="KW-0812">Transmembrane</keyword>
<comment type="subcellular location">
    <subcellularLocation>
        <location evidence="1">Cell inner membrane</location>
        <topology evidence="1">Single-pass type II membrane protein</topology>
        <orientation evidence="1">Periplasmic side</orientation>
    </subcellularLocation>
</comment>
<evidence type="ECO:0000256" key="9">
    <source>
        <dbReference type="ARBA" id="ARBA00040743"/>
    </source>
</evidence>
<keyword evidence="7" id="KW-0143">Chaperone</keyword>
<reference evidence="14 15" key="1">
    <citation type="journal article" date="2013" name="Genome Announc.">
        <title>Genome Sequence of Thalassolituus oleivorans MIL-1 (DSM 14913T).</title>
        <authorList>
            <person name="Golyshin P.N."/>
            <person name="Werner J."/>
            <person name="Chernikova T.N."/>
            <person name="Tran H."/>
            <person name="Ferrer M."/>
            <person name="Yakimov M.M."/>
            <person name="Teeling H."/>
            <person name="Golyshina O.V."/>
        </authorList>
    </citation>
    <scope>NUCLEOTIDE SEQUENCE [LARGE SCALE GENOMIC DNA]</scope>
    <source>
        <strain evidence="14 15">MIL-1</strain>
    </source>
</reference>
<dbReference type="GeneID" id="79176696"/>
<evidence type="ECO:0000313" key="15">
    <source>
        <dbReference type="Proteomes" id="UP000011866"/>
    </source>
</evidence>
<sequence>MLQTMRNNAQGMIAKVIVGFIIFVFAIWGVESIVTLGGGPKPAATVGGVDISAEEVARAVQQQKNELRRQFGEQFDENLFNDQMLRDSALEQLINQTVAKVQADDMGLRASTRLIDEMIVATPAFQSDGVFDREQFVNILRINGLTPLAYRAQLAESLKVNQARAAFILSSFTTPLDVKLQQALANEQRTISYYSVSAKDLTASVELTDEDVQAAYEASLENFMTPESVAIRYVEISRASIEKDQDVSEDDLKLAYEDHVAKLAAAEERSASHILLEIKDDRDEAQTLSLASELKARIDAGESFAAIAKEYSDDKGTADVGGDLGINLRGTFDPAFEDALYTLNEGEVSAPVETEYGVHLIRVDHINVQEIPSQDAIRDELAAQVRKEKAGFAFAELTQEFSNTAFSAGSINELADAMNLKPQETGLFTMDKGEGVAAEEKVRREAFTDNMKLDHELSSVIDLDDRAIVFSVSDYQESVAKPLAQVRAQVEARLTREKALAAANEKAQAILAGDESVEWKTATGTVAQNMGVARAVQQRAFTLAEGEADVVGTPEGYSVVKLDNVDRKDWNDMEVTEEAAQASRMQRSREDMISYQAWSKSVTDIAR</sequence>
<evidence type="ECO:0000256" key="3">
    <source>
        <dbReference type="ARBA" id="ARBA00022519"/>
    </source>
</evidence>
<evidence type="ECO:0000313" key="14">
    <source>
        <dbReference type="EMBL" id="CCU72268.1"/>
    </source>
</evidence>
<dbReference type="PATRIC" id="fig|1298593.3.peg.1774"/>
<dbReference type="SUPFAM" id="SSF109998">
    <property type="entry name" value="Triger factor/SurA peptide-binding domain-like"/>
    <property type="match status" value="1"/>
</dbReference>
<keyword evidence="6 12" id="KW-0472">Membrane</keyword>
<evidence type="ECO:0000259" key="13">
    <source>
        <dbReference type="PROSITE" id="PS50198"/>
    </source>
</evidence>
<evidence type="ECO:0000256" key="7">
    <source>
        <dbReference type="ARBA" id="ARBA00023186"/>
    </source>
</evidence>